<evidence type="ECO:0000256" key="2">
    <source>
        <dbReference type="ARBA" id="ARBA00022692"/>
    </source>
</evidence>
<keyword evidence="9" id="KW-1185">Reference proteome</keyword>
<comment type="caution">
    <text evidence="8">The sequence shown here is derived from an EMBL/GenBank/DDBJ whole genome shotgun (WGS) entry which is preliminary data.</text>
</comment>
<reference evidence="8 9" key="1">
    <citation type="submission" date="2020-02" db="EMBL/GenBank/DDBJ databases">
        <title>Comparative genomics of the hypocrealean fungal genus Beauvera.</title>
        <authorList>
            <person name="Showalter D.N."/>
            <person name="Bushley K.E."/>
            <person name="Rehner S.A."/>
        </authorList>
    </citation>
    <scope>NUCLEOTIDE SEQUENCE [LARGE SCALE GENOMIC DNA]</scope>
    <source>
        <strain evidence="8 9">ARSEF4384</strain>
    </source>
</reference>
<evidence type="ECO:0000256" key="6">
    <source>
        <dbReference type="SAM" id="MobiDB-lite"/>
    </source>
</evidence>
<evidence type="ECO:0000256" key="1">
    <source>
        <dbReference type="ARBA" id="ARBA00004141"/>
    </source>
</evidence>
<evidence type="ECO:0000313" key="9">
    <source>
        <dbReference type="Proteomes" id="UP001397290"/>
    </source>
</evidence>
<feature type="binding site" evidence="5">
    <location>
        <position position="171"/>
    </location>
    <ligand>
        <name>Zn(2+)</name>
        <dbReference type="ChEBI" id="CHEBI:29105"/>
    </ligand>
</feature>
<keyword evidence="2 7" id="KW-0812">Transmembrane</keyword>
<evidence type="ECO:0000256" key="5">
    <source>
        <dbReference type="PIRSR" id="PIRSR604254-1"/>
    </source>
</evidence>
<feature type="transmembrane region" description="Helical" evidence="7">
    <location>
        <begin position="190"/>
        <end position="210"/>
    </location>
</feature>
<keyword evidence="3 7" id="KW-1133">Transmembrane helix</keyword>
<dbReference type="GO" id="GO:0016020">
    <property type="term" value="C:membrane"/>
    <property type="evidence" value="ECO:0007669"/>
    <property type="project" value="UniProtKB-SubCell"/>
</dbReference>
<name>A0AAW0RHR4_9HYPO</name>
<keyword evidence="5" id="KW-0862">Zinc</keyword>
<accession>A0AAW0RHR4</accession>
<keyword evidence="5" id="KW-0479">Metal-binding</keyword>
<protein>
    <submittedName>
        <fullName evidence="8">Uncharacterized protein</fullName>
    </submittedName>
</protein>
<feature type="region of interest" description="Disordered" evidence="6">
    <location>
        <begin position="1"/>
        <end position="61"/>
    </location>
</feature>
<feature type="transmembrane region" description="Helical" evidence="7">
    <location>
        <begin position="151"/>
        <end position="170"/>
    </location>
</feature>
<feature type="compositionally biased region" description="Low complexity" evidence="6">
    <location>
        <begin position="35"/>
        <end position="61"/>
    </location>
</feature>
<evidence type="ECO:0000256" key="7">
    <source>
        <dbReference type="SAM" id="Phobius"/>
    </source>
</evidence>
<comment type="subcellular location">
    <subcellularLocation>
        <location evidence="1">Membrane</location>
        <topology evidence="1">Multi-pass membrane protein</topology>
    </subcellularLocation>
</comment>
<dbReference type="AlphaFoldDB" id="A0AAW0RHR4"/>
<evidence type="ECO:0000256" key="3">
    <source>
        <dbReference type="ARBA" id="ARBA00022989"/>
    </source>
</evidence>
<feature type="transmembrane region" description="Helical" evidence="7">
    <location>
        <begin position="318"/>
        <end position="339"/>
    </location>
</feature>
<feature type="compositionally biased region" description="Pro residues" evidence="6">
    <location>
        <begin position="24"/>
        <end position="34"/>
    </location>
</feature>
<feature type="transmembrane region" description="Helical" evidence="7">
    <location>
        <begin position="248"/>
        <end position="269"/>
    </location>
</feature>
<dbReference type="PANTHER" id="PTHR20855">
    <property type="entry name" value="ADIPOR/PROGESTIN RECEPTOR-RELATED"/>
    <property type="match status" value="1"/>
</dbReference>
<dbReference type="Proteomes" id="UP001397290">
    <property type="component" value="Unassembled WGS sequence"/>
</dbReference>
<evidence type="ECO:0000313" key="8">
    <source>
        <dbReference type="EMBL" id="KAK8141558.1"/>
    </source>
</evidence>
<gene>
    <name evidence="8" type="ORF">G3M48_010318</name>
</gene>
<evidence type="ECO:0000256" key="4">
    <source>
        <dbReference type="ARBA" id="ARBA00023136"/>
    </source>
</evidence>
<feature type="transmembrane region" description="Helical" evidence="7">
    <location>
        <begin position="281"/>
        <end position="298"/>
    </location>
</feature>
<organism evidence="8 9">
    <name type="scientific">Beauveria asiatica</name>
    <dbReference type="NCBI Taxonomy" id="1069075"/>
    <lineage>
        <taxon>Eukaryota</taxon>
        <taxon>Fungi</taxon>
        <taxon>Dikarya</taxon>
        <taxon>Ascomycota</taxon>
        <taxon>Pezizomycotina</taxon>
        <taxon>Sordariomycetes</taxon>
        <taxon>Hypocreomycetidae</taxon>
        <taxon>Hypocreales</taxon>
        <taxon>Cordycipitaceae</taxon>
        <taxon>Beauveria</taxon>
    </lineage>
</organism>
<dbReference type="EMBL" id="JAAHCF010000925">
    <property type="protein sequence ID" value="KAK8141558.1"/>
    <property type="molecule type" value="Genomic_DNA"/>
</dbReference>
<dbReference type="Pfam" id="PF03006">
    <property type="entry name" value="HlyIII"/>
    <property type="match status" value="1"/>
</dbReference>
<proteinExistence type="predicted"/>
<dbReference type="GO" id="GO:0038023">
    <property type="term" value="F:signaling receptor activity"/>
    <property type="evidence" value="ECO:0007669"/>
    <property type="project" value="TreeGrafter"/>
</dbReference>
<feature type="transmembrane region" description="Helical" evidence="7">
    <location>
        <begin position="217"/>
        <end position="236"/>
    </location>
</feature>
<feature type="binding site" evidence="5">
    <location>
        <position position="321"/>
    </location>
    <ligand>
        <name>Zn(2+)</name>
        <dbReference type="ChEBI" id="CHEBI:29105"/>
    </ligand>
</feature>
<dbReference type="PANTHER" id="PTHR20855:SF130">
    <property type="entry name" value="HAEMOLYSIN-III FAMILY PROTEIN"/>
    <property type="match status" value="1"/>
</dbReference>
<dbReference type="GO" id="GO:0006882">
    <property type="term" value="P:intracellular zinc ion homeostasis"/>
    <property type="evidence" value="ECO:0007669"/>
    <property type="project" value="TreeGrafter"/>
</dbReference>
<keyword evidence="4 7" id="KW-0472">Membrane</keyword>
<feature type="binding site" evidence="5">
    <location>
        <position position="317"/>
    </location>
    <ligand>
        <name>Zn(2+)</name>
        <dbReference type="ChEBI" id="CHEBI:29105"/>
    </ligand>
</feature>
<feature type="compositionally biased region" description="Basic and acidic residues" evidence="6">
    <location>
        <begin position="8"/>
        <end position="22"/>
    </location>
</feature>
<dbReference type="InterPro" id="IPR004254">
    <property type="entry name" value="AdipoR/HlyIII-related"/>
</dbReference>
<sequence>MYRGKTNTHRDAHPAADAEHHPPAKPSPPPPPPSSLTSRHLSPTGRRVTGTSTSSTRTATATAAATARTMLLLTIESVPAWYGENPHIRTGYRPVFAAAAPCFRSWTYLHNQSGNIYTHLVPGVVAATLGNAALARHLAARYPAAALADRAVLHVHLVACAACFGLSAAYHTLLCHSRELADLWIRLDYVGISLLIMASFVPGLYMGFYCEPWLLRGYLGAILVMGAFNSYLSLYGKNESKNWLTLRLLPFLALGFSAFIPIFHAVLLFPYDQLQKQSGLNYYYLEAVFMLTGVAFLVSRFPECWLPGRFDIWGCSHQIFHCFVVLGALSHFAGILSGYDYNYTHPRCGLGHAATEL</sequence>
<dbReference type="GO" id="GO:0046872">
    <property type="term" value="F:metal ion binding"/>
    <property type="evidence" value="ECO:0007669"/>
    <property type="project" value="UniProtKB-KW"/>
</dbReference>